<feature type="transmembrane region" description="Helical" evidence="9">
    <location>
        <begin position="12"/>
        <end position="32"/>
    </location>
</feature>
<accession>A0A3D9XNB8</accession>
<comment type="similarity">
    <text evidence="8 9">Belongs to the TRAP transporter small permease family.</text>
</comment>
<dbReference type="GO" id="GO:0005886">
    <property type="term" value="C:plasma membrane"/>
    <property type="evidence" value="ECO:0007669"/>
    <property type="project" value="UniProtKB-SubCell"/>
</dbReference>
<evidence type="ECO:0000259" key="10">
    <source>
        <dbReference type="Pfam" id="PF04290"/>
    </source>
</evidence>
<organism evidence="11 12">
    <name type="scientific">Paracoccus versutus</name>
    <name type="common">Thiobacillus versutus</name>
    <dbReference type="NCBI Taxonomy" id="34007"/>
    <lineage>
        <taxon>Bacteria</taxon>
        <taxon>Pseudomonadati</taxon>
        <taxon>Pseudomonadota</taxon>
        <taxon>Alphaproteobacteria</taxon>
        <taxon>Rhodobacterales</taxon>
        <taxon>Paracoccaceae</taxon>
        <taxon>Paracoccus</taxon>
    </lineage>
</organism>
<evidence type="ECO:0000256" key="3">
    <source>
        <dbReference type="ARBA" id="ARBA00022475"/>
    </source>
</evidence>
<evidence type="ECO:0000256" key="7">
    <source>
        <dbReference type="ARBA" id="ARBA00023136"/>
    </source>
</evidence>
<keyword evidence="5 9" id="KW-0812">Transmembrane</keyword>
<dbReference type="InterPro" id="IPR055348">
    <property type="entry name" value="DctQ"/>
</dbReference>
<dbReference type="RefSeq" id="WP_072464433.1">
    <property type="nucleotide sequence ID" value="NZ_CP038196.1"/>
</dbReference>
<reference evidence="11 12" key="1">
    <citation type="submission" date="2018-08" db="EMBL/GenBank/DDBJ databases">
        <title>Genomic Encyclopedia of Archaeal and Bacterial Type Strains, Phase II (KMG-II): from individual species to whole genera.</title>
        <authorList>
            <person name="Goeker M."/>
        </authorList>
    </citation>
    <scope>NUCLEOTIDE SEQUENCE [LARGE SCALE GENOMIC DNA]</scope>
    <source>
        <strain evidence="11 12">DSM 17099</strain>
    </source>
</reference>
<dbReference type="Pfam" id="PF04290">
    <property type="entry name" value="DctQ"/>
    <property type="match status" value="1"/>
</dbReference>
<evidence type="ECO:0000256" key="4">
    <source>
        <dbReference type="ARBA" id="ARBA00022519"/>
    </source>
</evidence>
<keyword evidence="7 9" id="KW-0472">Membrane</keyword>
<feature type="transmembrane region" description="Helical" evidence="9">
    <location>
        <begin position="127"/>
        <end position="149"/>
    </location>
</feature>
<comment type="subunit">
    <text evidence="9">The complex comprises the extracytoplasmic solute receptor protein and the two transmembrane proteins.</text>
</comment>
<keyword evidence="2 9" id="KW-0813">Transport</keyword>
<sequence length="177" mass="19841">MGKVIISLERLGLALAVICVTLIMFIVSYDAFSRYAFHAPLPWAFELISYYLMIAATYFAISATFQQGDHINIDLFRSIMAPRLRRLLDILWSLLGAAIFAVVAHGAWGEMAHAYTRNEFLPGYITWPAWVSQLPIVLGFALLVVRLCAHALTLLLRGSDPDVVDHTTGVEIKEHHE</sequence>
<protein>
    <recommendedName>
        <fullName evidence="9">TRAP transporter small permease protein</fullName>
    </recommendedName>
</protein>
<evidence type="ECO:0000256" key="6">
    <source>
        <dbReference type="ARBA" id="ARBA00022989"/>
    </source>
</evidence>
<comment type="caution">
    <text evidence="11">The sequence shown here is derived from an EMBL/GenBank/DDBJ whole genome shotgun (WGS) entry which is preliminary data.</text>
</comment>
<dbReference type="EMBL" id="QTUJ01000001">
    <property type="protein sequence ID" value="REF71947.1"/>
    <property type="molecule type" value="Genomic_DNA"/>
</dbReference>
<dbReference type="PANTHER" id="PTHR35011">
    <property type="entry name" value="2,3-DIKETO-L-GULONATE TRAP TRANSPORTER SMALL PERMEASE PROTEIN YIAM"/>
    <property type="match status" value="1"/>
</dbReference>
<comment type="function">
    <text evidence="9">Part of the tripartite ATP-independent periplasmic (TRAP) transport system.</text>
</comment>
<dbReference type="AlphaFoldDB" id="A0A3D9XNB8"/>
<evidence type="ECO:0000256" key="5">
    <source>
        <dbReference type="ARBA" id="ARBA00022692"/>
    </source>
</evidence>
<keyword evidence="3" id="KW-1003">Cell membrane</keyword>
<evidence type="ECO:0000256" key="1">
    <source>
        <dbReference type="ARBA" id="ARBA00004429"/>
    </source>
</evidence>
<comment type="subcellular location">
    <subcellularLocation>
        <location evidence="1 9">Cell inner membrane</location>
        <topology evidence="1 9">Multi-pass membrane protein</topology>
    </subcellularLocation>
</comment>
<keyword evidence="4 9" id="KW-0997">Cell inner membrane</keyword>
<dbReference type="GO" id="GO:0022857">
    <property type="term" value="F:transmembrane transporter activity"/>
    <property type="evidence" value="ECO:0007669"/>
    <property type="project" value="UniProtKB-UniRule"/>
</dbReference>
<dbReference type="Proteomes" id="UP000256941">
    <property type="component" value="Unassembled WGS sequence"/>
</dbReference>
<name>A0A3D9XNB8_PARVE</name>
<gene>
    <name evidence="11" type="ORF">BDD41_0411</name>
</gene>
<keyword evidence="6 9" id="KW-1133">Transmembrane helix</keyword>
<evidence type="ECO:0000256" key="2">
    <source>
        <dbReference type="ARBA" id="ARBA00022448"/>
    </source>
</evidence>
<dbReference type="GO" id="GO:0015740">
    <property type="term" value="P:C4-dicarboxylate transport"/>
    <property type="evidence" value="ECO:0007669"/>
    <property type="project" value="TreeGrafter"/>
</dbReference>
<evidence type="ECO:0000313" key="12">
    <source>
        <dbReference type="Proteomes" id="UP000256941"/>
    </source>
</evidence>
<feature type="transmembrane region" description="Helical" evidence="9">
    <location>
        <begin position="87"/>
        <end position="107"/>
    </location>
</feature>
<evidence type="ECO:0000256" key="9">
    <source>
        <dbReference type="RuleBase" id="RU369079"/>
    </source>
</evidence>
<dbReference type="PANTHER" id="PTHR35011:SF10">
    <property type="entry name" value="TRAP TRANSPORTER SMALL PERMEASE PROTEIN"/>
    <property type="match status" value="1"/>
</dbReference>
<evidence type="ECO:0000313" key="11">
    <source>
        <dbReference type="EMBL" id="REF71947.1"/>
    </source>
</evidence>
<evidence type="ECO:0000256" key="8">
    <source>
        <dbReference type="ARBA" id="ARBA00038436"/>
    </source>
</evidence>
<proteinExistence type="inferred from homology"/>
<dbReference type="InterPro" id="IPR007387">
    <property type="entry name" value="TRAP_DctQ"/>
</dbReference>
<feature type="transmembrane region" description="Helical" evidence="9">
    <location>
        <begin position="47"/>
        <end position="66"/>
    </location>
</feature>
<feature type="domain" description="Tripartite ATP-independent periplasmic transporters DctQ component" evidence="10">
    <location>
        <begin position="23"/>
        <end position="155"/>
    </location>
</feature>